<dbReference type="InParanoid" id="A0A251U626"/>
<proteinExistence type="predicted"/>
<protein>
    <submittedName>
        <fullName evidence="2">Uncharacterized protein</fullName>
    </submittedName>
</protein>
<sequence length="50" mass="6013">MVGCLNSCDCLTFNSHENGVGCDIWTRKWWIVRFVLELMMMMNNFMYLRC</sequence>
<dbReference type="AlphaFoldDB" id="A0A251U626"/>
<accession>A0A251U626</accession>
<feature type="transmembrane region" description="Helical" evidence="1">
    <location>
        <begin position="30"/>
        <end position="48"/>
    </location>
</feature>
<dbReference type="Proteomes" id="UP000215914">
    <property type="component" value="Chromosome 8"/>
</dbReference>
<keyword evidence="3" id="KW-1185">Reference proteome</keyword>
<name>A0A251U626_HELAN</name>
<evidence type="ECO:0000313" key="2">
    <source>
        <dbReference type="EMBL" id="OTG18790.1"/>
    </source>
</evidence>
<keyword evidence="1" id="KW-0812">Transmembrane</keyword>
<reference evidence="3" key="1">
    <citation type="journal article" date="2017" name="Nature">
        <title>The sunflower genome provides insights into oil metabolism, flowering and Asterid evolution.</title>
        <authorList>
            <person name="Badouin H."/>
            <person name="Gouzy J."/>
            <person name="Grassa C.J."/>
            <person name="Murat F."/>
            <person name="Staton S.E."/>
            <person name="Cottret L."/>
            <person name="Lelandais-Briere C."/>
            <person name="Owens G.L."/>
            <person name="Carrere S."/>
            <person name="Mayjonade B."/>
            <person name="Legrand L."/>
            <person name="Gill N."/>
            <person name="Kane N.C."/>
            <person name="Bowers J.E."/>
            <person name="Hubner S."/>
            <person name="Bellec A."/>
            <person name="Berard A."/>
            <person name="Berges H."/>
            <person name="Blanchet N."/>
            <person name="Boniface M.C."/>
            <person name="Brunel D."/>
            <person name="Catrice O."/>
            <person name="Chaidir N."/>
            <person name="Claudel C."/>
            <person name="Donnadieu C."/>
            <person name="Faraut T."/>
            <person name="Fievet G."/>
            <person name="Helmstetter N."/>
            <person name="King M."/>
            <person name="Knapp S.J."/>
            <person name="Lai Z."/>
            <person name="Le Paslier M.C."/>
            <person name="Lippi Y."/>
            <person name="Lorenzon L."/>
            <person name="Mandel J.R."/>
            <person name="Marage G."/>
            <person name="Marchand G."/>
            <person name="Marquand E."/>
            <person name="Bret-Mestries E."/>
            <person name="Morien E."/>
            <person name="Nambeesan S."/>
            <person name="Nguyen T."/>
            <person name="Pegot-Espagnet P."/>
            <person name="Pouilly N."/>
            <person name="Raftis F."/>
            <person name="Sallet E."/>
            <person name="Schiex T."/>
            <person name="Thomas J."/>
            <person name="Vandecasteele C."/>
            <person name="Vares D."/>
            <person name="Vear F."/>
            <person name="Vautrin S."/>
            <person name="Crespi M."/>
            <person name="Mangin B."/>
            <person name="Burke J.M."/>
            <person name="Salse J."/>
            <person name="Munos S."/>
            <person name="Vincourt P."/>
            <person name="Rieseberg L.H."/>
            <person name="Langlade N.B."/>
        </authorList>
    </citation>
    <scope>NUCLEOTIDE SEQUENCE [LARGE SCALE GENOMIC DNA]</scope>
    <source>
        <strain evidence="3">cv. SF193</strain>
    </source>
</reference>
<evidence type="ECO:0000256" key="1">
    <source>
        <dbReference type="SAM" id="Phobius"/>
    </source>
</evidence>
<keyword evidence="1" id="KW-1133">Transmembrane helix</keyword>
<organism evidence="2 3">
    <name type="scientific">Helianthus annuus</name>
    <name type="common">Common sunflower</name>
    <dbReference type="NCBI Taxonomy" id="4232"/>
    <lineage>
        <taxon>Eukaryota</taxon>
        <taxon>Viridiplantae</taxon>
        <taxon>Streptophyta</taxon>
        <taxon>Embryophyta</taxon>
        <taxon>Tracheophyta</taxon>
        <taxon>Spermatophyta</taxon>
        <taxon>Magnoliopsida</taxon>
        <taxon>eudicotyledons</taxon>
        <taxon>Gunneridae</taxon>
        <taxon>Pentapetalae</taxon>
        <taxon>asterids</taxon>
        <taxon>campanulids</taxon>
        <taxon>Asterales</taxon>
        <taxon>Asteraceae</taxon>
        <taxon>Asteroideae</taxon>
        <taxon>Heliantheae alliance</taxon>
        <taxon>Heliantheae</taxon>
        <taxon>Helianthus</taxon>
    </lineage>
</organism>
<keyword evidence="1" id="KW-0472">Membrane</keyword>
<dbReference type="EMBL" id="CM007897">
    <property type="protein sequence ID" value="OTG18790.1"/>
    <property type="molecule type" value="Genomic_DNA"/>
</dbReference>
<evidence type="ECO:0000313" key="3">
    <source>
        <dbReference type="Proteomes" id="UP000215914"/>
    </source>
</evidence>
<gene>
    <name evidence="2" type="ORF">HannXRQ_Chr08g0226931</name>
</gene>